<evidence type="ECO:0000256" key="6">
    <source>
        <dbReference type="ARBA" id="ARBA00023136"/>
    </source>
</evidence>
<keyword evidence="6 8" id="KW-0472">Membrane</keyword>
<dbReference type="PROSITE" id="PS50850">
    <property type="entry name" value="MFS"/>
    <property type="match status" value="1"/>
</dbReference>
<evidence type="ECO:0000256" key="8">
    <source>
        <dbReference type="SAM" id="Phobius"/>
    </source>
</evidence>
<evidence type="ECO:0000256" key="7">
    <source>
        <dbReference type="SAM" id="MobiDB-lite"/>
    </source>
</evidence>
<comment type="caution">
    <text evidence="10">The sequence shown here is derived from an EMBL/GenBank/DDBJ whole genome shotgun (WGS) entry which is preliminary data.</text>
</comment>
<dbReference type="InterPro" id="IPR020846">
    <property type="entry name" value="MFS_dom"/>
</dbReference>
<dbReference type="SUPFAM" id="SSF103473">
    <property type="entry name" value="MFS general substrate transporter"/>
    <property type="match status" value="1"/>
</dbReference>
<dbReference type="PROSITE" id="PS00216">
    <property type="entry name" value="SUGAR_TRANSPORT_1"/>
    <property type="match status" value="1"/>
</dbReference>
<evidence type="ECO:0000256" key="5">
    <source>
        <dbReference type="ARBA" id="ARBA00022989"/>
    </source>
</evidence>
<evidence type="ECO:0000256" key="4">
    <source>
        <dbReference type="ARBA" id="ARBA00022692"/>
    </source>
</evidence>
<feature type="region of interest" description="Disordered" evidence="7">
    <location>
        <begin position="1"/>
        <end position="31"/>
    </location>
</feature>
<feature type="transmembrane region" description="Helical" evidence="8">
    <location>
        <begin position="201"/>
        <end position="224"/>
    </location>
</feature>
<feature type="transmembrane region" description="Helical" evidence="8">
    <location>
        <begin position="230"/>
        <end position="252"/>
    </location>
</feature>
<feature type="transmembrane region" description="Helical" evidence="8">
    <location>
        <begin position="142"/>
        <end position="161"/>
    </location>
</feature>
<comment type="subcellular location">
    <subcellularLocation>
        <location evidence="1">Membrane</location>
        <topology evidence="1">Multi-pass membrane protein</topology>
    </subcellularLocation>
</comment>
<evidence type="ECO:0000256" key="2">
    <source>
        <dbReference type="ARBA" id="ARBA00010992"/>
    </source>
</evidence>
<keyword evidence="3" id="KW-0813">Transport</keyword>
<reference evidence="10 11" key="1">
    <citation type="submission" date="2024-03" db="EMBL/GenBank/DDBJ databases">
        <title>Genome-scale model development and genomic sequencing of the oleaginous clade Lipomyces.</title>
        <authorList>
            <consortium name="Lawrence Berkeley National Laboratory"/>
            <person name="Czajka J.J."/>
            <person name="Han Y."/>
            <person name="Kim J."/>
            <person name="Mondo S.J."/>
            <person name="Hofstad B.A."/>
            <person name="Robles A."/>
            <person name="Haridas S."/>
            <person name="Riley R."/>
            <person name="LaButti K."/>
            <person name="Pangilinan J."/>
            <person name="Andreopoulos W."/>
            <person name="Lipzen A."/>
            <person name="Yan J."/>
            <person name="Wang M."/>
            <person name="Ng V."/>
            <person name="Grigoriev I.V."/>
            <person name="Spatafora J.W."/>
            <person name="Magnuson J.K."/>
            <person name="Baker S.E."/>
            <person name="Pomraning K.R."/>
        </authorList>
    </citation>
    <scope>NUCLEOTIDE SEQUENCE [LARGE SCALE GENOMIC DNA]</scope>
    <source>
        <strain evidence="10 11">Phaff 52-87</strain>
    </source>
</reference>
<feature type="transmembrane region" description="Helical" evidence="8">
    <location>
        <begin position="350"/>
        <end position="371"/>
    </location>
</feature>
<evidence type="ECO:0000256" key="1">
    <source>
        <dbReference type="ARBA" id="ARBA00004141"/>
    </source>
</evidence>
<feature type="transmembrane region" description="Helical" evidence="8">
    <location>
        <begin position="167"/>
        <end position="189"/>
    </location>
</feature>
<dbReference type="InterPro" id="IPR005829">
    <property type="entry name" value="Sugar_transporter_CS"/>
</dbReference>
<evidence type="ECO:0000313" key="10">
    <source>
        <dbReference type="EMBL" id="KAK7202438.1"/>
    </source>
</evidence>
<evidence type="ECO:0000256" key="3">
    <source>
        <dbReference type="ARBA" id="ARBA00022448"/>
    </source>
</evidence>
<feature type="domain" description="Major facilitator superfamily (MFS) profile" evidence="9">
    <location>
        <begin position="66"/>
        <end position="446"/>
    </location>
</feature>
<accession>A0ABR1EZY5</accession>
<dbReference type="Gene3D" id="1.20.1250.20">
    <property type="entry name" value="MFS general substrate transporter like domains"/>
    <property type="match status" value="1"/>
</dbReference>
<feature type="non-terminal residue" evidence="10">
    <location>
        <position position="446"/>
    </location>
</feature>
<name>A0ABR1EZY5_9ASCO</name>
<sequence length="446" mass="49070">MSEPHLSEEDIQAKLELEQVEDAEKTQDGIPRRRKMTEEQIEQLIREEKAISVRDAIKTHKRILAYCTISFLCGMTYGYDSVANGSTVAMPAFLLSFGAVDETGSLYAPSVWTSLWSSMSNAGQVVGSFTVGPVAQLIGRRYAIIVYAALSIAGTAVQFTADSRGMLLAGKIINGVTVGALLAVGTTYASEIATVRLRGPLLQTLVFFSVAMQGTSLGVVRAFVPNLNPSAWKTVFALQWVFGSLPMVAIFYPESPLWLVTKGKDEQARKMLRRLYGNEREVEIRYELLLHTYEKEKALENEQASFSECFKGPDLKRTLTIMLLMFSNGTIGAGFLAQNIYFLLTVGLPAIHSFDIGIGGFFLGAVAIVLSSIYSDRIGRRRLFLWGTFVNTLGMLIIGCLGIKSSKAIAWAIAVVMNLLISWQVFACVGVSWSMSPEISSYRLRQ</sequence>
<feature type="transmembrane region" description="Helical" evidence="8">
    <location>
        <begin position="409"/>
        <end position="435"/>
    </location>
</feature>
<dbReference type="Proteomes" id="UP001498771">
    <property type="component" value="Unassembled WGS sequence"/>
</dbReference>
<keyword evidence="10" id="KW-0762">Sugar transport</keyword>
<proteinExistence type="inferred from homology"/>
<evidence type="ECO:0000259" key="9">
    <source>
        <dbReference type="PROSITE" id="PS50850"/>
    </source>
</evidence>
<dbReference type="GeneID" id="90034835"/>
<dbReference type="InterPro" id="IPR050360">
    <property type="entry name" value="MFS_Sugar_Transporters"/>
</dbReference>
<keyword evidence="11" id="KW-1185">Reference proteome</keyword>
<keyword evidence="4 8" id="KW-0812">Transmembrane</keyword>
<dbReference type="EMBL" id="JBBJBU010000017">
    <property type="protein sequence ID" value="KAK7202438.1"/>
    <property type="molecule type" value="Genomic_DNA"/>
</dbReference>
<dbReference type="InterPro" id="IPR036259">
    <property type="entry name" value="MFS_trans_sf"/>
</dbReference>
<feature type="transmembrane region" description="Helical" evidence="8">
    <location>
        <begin position="321"/>
        <end position="344"/>
    </location>
</feature>
<dbReference type="RefSeq" id="XP_064765471.1">
    <property type="nucleotide sequence ID" value="XM_064909323.1"/>
</dbReference>
<dbReference type="Pfam" id="PF00083">
    <property type="entry name" value="Sugar_tr"/>
    <property type="match status" value="1"/>
</dbReference>
<protein>
    <submittedName>
        <fullName evidence="10">MFS sugar transporter</fullName>
    </submittedName>
</protein>
<evidence type="ECO:0000313" key="11">
    <source>
        <dbReference type="Proteomes" id="UP001498771"/>
    </source>
</evidence>
<feature type="transmembrane region" description="Helical" evidence="8">
    <location>
        <begin position="383"/>
        <end position="403"/>
    </location>
</feature>
<dbReference type="PANTHER" id="PTHR48022">
    <property type="entry name" value="PLASTIDIC GLUCOSE TRANSPORTER 4"/>
    <property type="match status" value="1"/>
</dbReference>
<dbReference type="InterPro" id="IPR005828">
    <property type="entry name" value="MFS_sugar_transport-like"/>
</dbReference>
<gene>
    <name evidence="10" type="ORF">BZA70DRAFT_101207</name>
</gene>
<comment type="similarity">
    <text evidence="2">Belongs to the major facilitator superfamily. Sugar transporter (TC 2.A.1.1) family.</text>
</comment>
<dbReference type="PANTHER" id="PTHR48022:SF33">
    <property type="entry name" value="SUGAR PERMEASE, PUTATIVE (AFU_ORTHOLOGUE AFUA_6G12040)-RELATED"/>
    <property type="match status" value="1"/>
</dbReference>
<keyword evidence="5 8" id="KW-1133">Transmembrane helix</keyword>
<organism evidence="10 11">
    <name type="scientific">Myxozyma melibiosi</name>
    <dbReference type="NCBI Taxonomy" id="54550"/>
    <lineage>
        <taxon>Eukaryota</taxon>
        <taxon>Fungi</taxon>
        <taxon>Dikarya</taxon>
        <taxon>Ascomycota</taxon>
        <taxon>Saccharomycotina</taxon>
        <taxon>Lipomycetes</taxon>
        <taxon>Lipomycetales</taxon>
        <taxon>Lipomycetaceae</taxon>
        <taxon>Myxozyma</taxon>
    </lineage>
</organism>
<dbReference type="PROSITE" id="PS00217">
    <property type="entry name" value="SUGAR_TRANSPORT_2"/>
    <property type="match status" value="1"/>
</dbReference>